<comment type="caution">
    <text evidence="4">The sequence shown here is derived from an EMBL/GenBank/DDBJ whole genome shotgun (WGS) entry which is preliminary data.</text>
</comment>
<feature type="compositionally biased region" description="Polar residues" evidence="1">
    <location>
        <begin position="356"/>
        <end position="365"/>
    </location>
</feature>
<accession>A0A1Y1YJ01</accession>
<dbReference type="EMBL" id="MCOG01000577">
    <property type="protein sequence ID" value="ORX98011.1"/>
    <property type="molecule type" value="Genomic_DNA"/>
</dbReference>
<evidence type="ECO:0000256" key="2">
    <source>
        <dbReference type="SAM" id="SignalP"/>
    </source>
</evidence>
<dbReference type="SUPFAM" id="SSF51110">
    <property type="entry name" value="alpha-D-mannose-specific plant lectins"/>
    <property type="match status" value="1"/>
</dbReference>
<feature type="compositionally biased region" description="Low complexity" evidence="1">
    <location>
        <begin position="529"/>
        <end position="539"/>
    </location>
</feature>
<organism evidence="4 5">
    <name type="scientific">Neocallimastix californiae</name>
    <dbReference type="NCBI Taxonomy" id="1754190"/>
    <lineage>
        <taxon>Eukaryota</taxon>
        <taxon>Fungi</taxon>
        <taxon>Fungi incertae sedis</taxon>
        <taxon>Chytridiomycota</taxon>
        <taxon>Chytridiomycota incertae sedis</taxon>
        <taxon>Neocallimastigomycetes</taxon>
        <taxon>Neocallimastigales</taxon>
        <taxon>Neocallimastigaceae</taxon>
        <taxon>Neocallimastix</taxon>
    </lineage>
</organism>
<dbReference type="PROSITE" id="PS50231">
    <property type="entry name" value="RICIN_B_LECTIN"/>
    <property type="match status" value="1"/>
</dbReference>
<evidence type="ECO:0000256" key="1">
    <source>
        <dbReference type="SAM" id="MobiDB-lite"/>
    </source>
</evidence>
<dbReference type="OrthoDB" id="1884773at2759"/>
<name>A0A1Y1YJ01_9FUNG</name>
<dbReference type="Gene3D" id="2.80.10.50">
    <property type="match status" value="1"/>
</dbReference>
<gene>
    <name evidence="4" type="ORF">LY90DRAFT_678822</name>
</gene>
<feature type="domain" description="Bulb-type lectin" evidence="3">
    <location>
        <begin position="1138"/>
        <end position="1260"/>
    </location>
</feature>
<dbReference type="Proteomes" id="UP000193920">
    <property type="component" value="Unassembled WGS sequence"/>
</dbReference>
<feature type="region of interest" description="Disordered" evidence="1">
    <location>
        <begin position="356"/>
        <end position="413"/>
    </location>
</feature>
<feature type="signal peptide" evidence="2">
    <location>
        <begin position="1"/>
        <end position="18"/>
    </location>
</feature>
<dbReference type="InterPro" id="IPR035992">
    <property type="entry name" value="Ricin_B-like_lectins"/>
</dbReference>
<dbReference type="PROSITE" id="PS50927">
    <property type="entry name" value="BULB_LECTIN"/>
    <property type="match status" value="1"/>
</dbReference>
<dbReference type="SUPFAM" id="SSF50370">
    <property type="entry name" value="Ricin B-like lectins"/>
    <property type="match status" value="1"/>
</dbReference>
<evidence type="ECO:0000313" key="5">
    <source>
        <dbReference type="Proteomes" id="UP000193920"/>
    </source>
</evidence>
<keyword evidence="2" id="KW-0732">Signal</keyword>
<dbReference type="InterPro" id="IPR001480">
    <property type="entry name" value="Bulb-type_lectin_dom"/>
</dbReference>
<sequence>MMVTLLQIFLFSINVTLSFNASIPEISSSSSIATTSSIATRRTITSTSTIATTSTIASESKTLSTSNSFSTTNDNREFCAYTNNDVVKIINPTYLDFNNNTVYFQSIEDYAKYIGPNWIGVSYCGNDTLVNNFGEYFKIVESKEKVKHEKRDATKKDKDESKEESKDESIDDIFNNIYRARTKEDIKQEYEKIYKHLMKNGIRNVALTSINPAYNPYHKSLIKVQGIKEDETNIIQTMGIPYDFKESQGYAILMNGTKSDMENCGRIYNMKDSSITCSITFSTDIQDTISISTNEGVTFHKSYGTVISEGDTTTKEINNHVDLARAISNSKSQSGSKSEGVTNSFEKVYSVVISNSNSTTDNVENTDTHSEDSSYTYTMSEDHTHSRTKDHSETNERNWSTTDETSHTEEYSRMDMSDYDAVKDKVVAQIPKVNGTDGSGGSEPGDESGLDKILNFVDGGFNTAADWFFEFGNSNNEHRYEMIKNGVVNAVDHVKGFFKDAYDIGKRAWNDVTNKSKRSLEKRANINVTKNTSSPSKSKSGGGKKGGTSVRGIFDSFTGAEGNRIQREAIRSEEAIAAEQANLQYQLALAGTRSSSDTETHSETNGGSKSVTDGWSETNSDSSGINKSWGTSKGDSKAHTTGHSETSTKEQSNTDSTSKMLSKTFNEETGWVNENSISDTRTEGYTFGSSIQRNTNNQISYDKAIDNSVQYSYEKSNSTSISKTSTKQVTYNIKDNSCYYLTALPMFNSEVVIFANGYTTSNHETKVRYSSSIIPKEFIDFTVTPIKCNEEKNYVDKVINSEFEKFKFIKIGAVDELNTLRSGSVLTPNEFIVSDSGRYSFGLLPNGNLVLCEGSKISSNCNKVWSSGITTVPTNHSLKFFIGDNGHLYVTAKNIYKENVSDAKYSEEFIGKIKDVINKNIDSDDEEIENLKILLNDYCTKFNIDNCNTLQKRGKRPPIAKTLSTLSVPTQTHTKTSTTNTTSTTSTTSTTNTIDTINTVVTKTTNNVSSPTSITASSTPDSSETPNNYTDDSEYIIWDSLPKDLPFNVGYPDNKGYFLHIKDEDDLNGASVSLYDGLGVKIWEIKAYQNDYKGYAFPVEYVYPLLFDTALDFKYDEDYYDKHNVLNEKNIKNLKTNRIKMECGAILHQNEYLVSKNGRYKFFVQDTGNMVIKDNSRTTWSSMTANIELFEKPYHLAFTPLGEFILRDKWDLAIWQSLNLLSLNNKEPIESKYNFYLTLSDEGELFVEDDDHNMYWSNWNIRLYGQHLRYVNPVKYEITSCNEHVRSKHIYNLFSEPGIYDYSEIIEDEEVLVKKYYFNNLLPGELLLSKYNAYLNVTENDLIFHYEVNNNINEMVLKSCATDGGIKELKLSNEKLSLYCKGKNNKNVERIIAQLHPKSVNKYNRLSIEFRDNMSKPDLMIFNVDTWEPLWGLSNIAYLTVVKENELSRDEYNRININNEMALFDRLISNQGDGNFVYISNKYGLEFTNSAILPNIKKMHIKNNNFCINDINIVNDNKNLKLTYNGNEDKLILANNTSNHIWELYGRMYKCNNFISNDAKCNIIYSYNQINITTISPDNEKPNGMIYFHDKSIECLDLKSENIYTSEKFVFDMSKYININEPIFSLSITPQGNIELNNNKYIFHQEYYKADEYYYMYIENKNLILRSNTGEYKWAMNKTISNRPYDADEIKIGDSFKEGEMLYCGDYSVIILDGKLLYRDHKKQTSTEINYTSSNSAYLYKIVVGSNSFSFRDKNNEDIDNILSDRKSNNSRLRCDKSNHGIVWDNGNNKILWKYSPSNSFNPKSSAVWLYNKYYNKCLYTNGFKNEPITYEDCADRNKYKWYFEKIDGNTYFISAAKQNLCLRVIKNRMTLGECDEKAILKYIKASKSIKSSNKCLSGIDDNNDPYSQYEVKLSSCNRHDEKQIWEFISDISSILN</sequence>
<dbReference type="CDD" id="cd00161">
    <property type="entry name" value="beta-trefoil_Ricin-like"/>
    <property type="match status" value="1"/>
</dbReference>
<dbReference type="InterPro" id="IPR036426">
    <property type="entry name" value="Bulb-type_lectin_dom_sf"/>
</dbReference>
<feature type="region of interest" description="Disordered" evidence="1">
    <location>
        <begin position="520"/>
        <end position="555"/>
    </location>
</feature>
<feature type="compositionally biased region" description="Polar residues" evidence="1">
    <location>
        <begin position="603"/>
        <end position="664"/>
    </location>
</feature>
<feature type="region of interest" description="Disordered" evidence="1">
    <location>
        <begin position="1007"/>
        <end position="1029"/>
    </location>
</feature>
<feature type="region of interest" description="Disordered" evidence="1">
    <location>
        <begin position="967"/>
        <end position="989"/>
    </location>
</feature>
<feature type="region of interest" description="Disordered" evidence="1">
    <location>
        <begin position="591"/>
        <end position="667"/>
    </location>
</feature>
<feature type="compositionally biased region" description="Basic and acidic residues" evidence="1">
    <location>
        <begin position="404"/>
        <end position="413"/>
    </location>
</feature>
<proteinExistence type="predicted"/>
<protein>
    <recommendedName>
        <fullName evidence="3">Bulb-type lectin domain-containing protein</fullName>
    </recommendedName>
</protein>
<feature type="compositionally biased region" description="Low complexity" evidence="1">
    <location>
        <begin position="1007"/>
        <end position="1023"/>
    </location>
</feature>
<evidence type="ECO:0000259" key="3">
    <source>
        <dbReference type="PROSITE" id="PS50927"/>
    </source>
</evidence>
<reference evidence="4 5" key="1">
    <citation type="submission" date="2016-08" db="EMBL/GenBank/DDBJ databases">
        <title>A Parts List for Fungal Cellulosomes Revealed by Comparative Genomics.</title>
        <authorList>
            <consortium name="DOE Joint Genome Institute"/>
            <person name="Haitjema C.H."/>
            <person name="Gilmore S.P."/>
            <person name="Henske J.K."/>
            <person name="Solomon K.V."/>
            <person name="De Groot R."/>
            <person name="Kuo A."/>
            <person name="Mondo S.J."/>
            <person name="Salamov A.A."/>
            <person name="Labutti K."/>
            <person name="Zhao Z."/>
            <person name="Chiniquy J."/>
            <person name="Barry K."/>
            <person name="Brewer H.M."/>
            <person name="Purvine S.O."/>
            <person name="Wright A.T."/>
            <person name="Boxma B."/>
            <person name="Van Alen T."/>
            <person name="Hackstein J.H."/>
            <person name="Baker S.E."/>
            <person name="Grigoriev I.V."/>
            <person name="O'Malley M.A."/>
        </authorList>
    </citation>
    <scope>NUCLEOTIDE SEQUENCE [LARGE SCALE GENOMIC DNA]</scope>
    <source>
        <strain evidence="4 5">G1</strain>
    </source>
</reference>
<feature type="compositionally biased region" description="Basic and acidic residues" evidence="1">
    <location>
        <begin position="380"/>
        <end position="396"/>
    </location>
</feature>
<dbReference type="STRING" id="1754190.A0A1Y1YJ01"/>
<dbReference type="Gene3D" id="2.90.10.30">
    <property type="match status" value="2"/>
</dbReference>
<keyword evidence="5" id="KW-1185">Reference proteome</keyword>
<evidence type="ECO:0000313" key="4">
    <source>
        <dbReference type="EMBL" id="ORX98011.1"/>
    </source>
</evidence>
<feature type="chain" id="PRO_5012982788" description="Bulb-type lectin domain-containing protein" evidence="2">
    <location>
        <begin position="19"/>
        <end position="1937"/>
    </location>
</feature>